<organism evidence="1 2">
    <name type="scientific">Liquidambar formosana</name>
    <name type="common">Formosan gum</name>
    <dbReference type="NCBI Taxonomy" id="63359"/>
    <lineage>
        <taxon>Eukaryota</taxon>
        <taxon>Viridiplantae</taxon>
        <taxon>Streptophyta</taxon>
        <taxon>Embryophyta</taxon>
        <taxon>Tracheophyta</taxon>
        <taxon>Spermatophyta</taxon>
        <taxon>Magnoliopsida</taxon>
        <taxon>eudicotyledons</taxon>
        <taxon>Gunneridae</taxon>
        <taxon>Pentapetalae</taxon>
        <taxon>Saxifragales</taxon>
        <taxon>Altingiaceae</taxon>
        <taxon>Liquidambar</taxon>
    </lineage>
</organism>
<gene>
    <name evidence="1" type="ORF">L1049_011425</name>
</gene>
<comment type="caution">
    <text evidence="1">The sequence shown here is derived from an EMBL/GenBank/DDBJ whole genome shotgun (WGS) entry which is preliminary data.</text>
</comment>
<evidence type="ECO:0000313" key="1">
    <source>
        <dbReference type="EMBL" id="KAK9283189.1"/>
    </source>
</evidence>
<sequence>MAPFRAQKVDAAAPVRHGLCNEMKKGRSVPYRGCCFGHVYLEWGHSLGLLPTGVARSFLDN</sequence>
<dbReference type="AlphaFoldDB" id="A0AAP0RX04"/>
<proteinExistence type="predicted"/>
<protein>
    <submittedName>
        <fullName evidence="1">Uncharacterized protein</fullName>
    </submittedName>
</protein>
<dbReference type="Proteomes" id="UP001415857">
    <property type="component" value="Unassembled WGS sequence"/>
</dbReference>
<dbReference type="EMBL" id="JBBPBK010000006">
    <property type="protein sequence ID" value="KAK9283189.1"/>
    <property type="molecule type" value="Genomic_DNA"/>
</dbReference>
<keyword evidence="2" id="KW-1185">Reference proteome</keyword>
<evidence type="ECO:0000313" key="2">
    <source>
        <dbReference type="Proteomes" id="UP001415857"/>
    </source>
</evidence>
<name>A0AAP0RX04_LIQFO</name>
<reference evidence="1 2" key="1">
    <citation type="journal article" date="2024" name="Plant J.">
        <title>Genome sequences and population genomics reveal climatic adaptation and genomic divergence between two closely related sweetgum species.</title>
        <authorList>
            <person name="Xu W.Q."/>
            <person name="Ren C.Q."/>
            <person name="Zhang X.Y."/>
            <person name="Comes H.P."/>
            <person name="Liu X.H."/>
            <person name="Li Y.G."/>
            <person name="Kettle C.J."/>
            <person name="Jalonen R."/>
            <person name="Gaisberger H."/>
            <person name="Ma Y.Z."/>
            <person name="Qiu Y.X."/>
        </authorList>
    </citation>
    <scope>NUCLEOTIDE SEQUENCE [LARGE SCALE GENOMIC DNA]</scope>
    <source>
        <strain evidence="1">Hangzhou</strain>
    </source>
</reference>
<accession>A0AAP0RX04</accession>